<keyword evidence="3 9" id="KW-0645">Protease</keyword>
<keyword evidence="2 9" id="KW-1003">Cell membrane</keyword>
<evidence type="ECO:0000256" key="10">
    <source>
        <dbReference type="RuleBase" id="RU004181"/>
    </source>
</evidence>
<evidence type="ECO:0000256" key="3">
    <source>
        <dbReference type="ARBA" id="ARBA00022670"/>
    </source>
</evidence>
<dbReference type="HAMAP" id="MF_00161">
    <property type="entry name" value="LspA"/>
    <property type="match status" value="1"/>
</dbReference>
<evidence type="ECO:0000313" key="12">
    <source>
        <dbReference type="Proteomes" id="UP000316095"/>
    </source>
</evidence>
<evidence type="ECO:0000256" key="6">
    <source>
        <dbReference type="ARBA" id="ARBA00022801"/>
    </source>
</evidence>
<comment type="function">
    <text evidence="9">This protein specifically catalyzes the removal of signal peptides from prolipoproteins.</text>
</comment>
<dbReference type="Pfam" id="PF01252">
    <property type="entry name" value="Peptidase_A8"/>
    <property type="match status" value="1"/>
</dbReference>
<keyword evidence="6 9" id="KW-0378">Hydrolase</keyword>
<feature type="transmembrane region" description="Helical" evidence="9">
    <location>
        <begin position="172"/>
        <end position="194"/>
    </location>
</feature>
<keyword evidence="11" id="KW-0449">Lipoprotein</keyword>
<dbReference type="UniPathway" id="UPA00665"/>
<evidence type="ECO:0000256" key="1">
    <source>
        <dbReference type="ARBA" id="ARBA00006139"/>
    </source>
</evidence>
<sequence length="212" mass="23826">MNATIPQSVSTETKVAKSADLNVQIPRSRYVVFLSLFVLGTFWDLYTKATVFESLGYPGGISTWKQTFLNSWVQFRYYTSFNEGALWGMGQGYTAMFAILSIGAGIGILCWLFWFRAAKSLWLTITLGLVMAGTMGNLYDRLGWHGYEVAGRKMFAVRDFLAFTFGNYHYPIFNFADVFLVTGAIMLAFYSIFLDLPESKPKEKSASTGEEA</sequence>
<reference evidence="11 12" key="1">
    <citation type="submission" date="2019-02" db="EMBL/GenBank/DDBJ databases">
        <title>Deep-cultivation of Planctomycetes and their phenomic and genomic characterization uncovers novel biology.</title>
        <authorList>
            <person name="Wiegand S."/>
            <person name="Jogler M."/>
            <person name="Boedeker C."/>
            <person name="Pinto D."/>
            <person name="Vollmers J."/>
            <person name="Rivas-Marin E."/>
            <person name="Kohn T."/>
            <person name="Peeters S.H."/>
            <person name="Heuer A."/>
            <person name="Rast P."/>
            <person name="Oberbeckmann S."/>
            <person name="Bunk B."/>
            <person name="Jeske O."/>
            <person name="Meyerdierks A."/>
            <person name="Storesund J.E."/>
            <person name="Kallscheuer N."/>
            <person name="Luecker S."/>
            <person name="Lage O.M."/>
            <person name="Pohl T."/>
            <person name="Merkel B.J."/>
            <person name="Hornburger P."/>
            <person name="Mueller R.-W."/>
            <person name="Bruemmer F."/>
            <person name="Labrenz M."/>
            <person name="Spormann A.M."/>
            <person name="Op Den Camp H."/>
            <person name="Overmann J."/>
            <person name="Amann R."/>
            <person name="Jetten M.S.M."/>
            <person name="Mascher T."/>
            <person name="Medema M.H."/>
            <person name="Devos D.P."/>
            <person name="Kaster A.-K."/>
            <person name="Ovreas L."/>
            <person name="Rohde M."/>
            <person name="Galperin M.Y."/>
            <person name="Jogler C."/>
        </authorList>
    </citation>
    <scope>NUCLEOTIDE SEQUENCE [LARGE SCALE GENOMIC DNA]</scope>
    <source>
        <strain evidence="11 12">Pan54</strain>
    </source>
</reference>
<keyword evidence="5 9" id="KW-0064">Aspartyl protease</keyword>
<dbReference type="OrthoDB" id="9810259at2"/>
<dbReference type="GO" id="GO:0004190">
    <property type="term" value="F:aspartic-type endopeptidase activity"/>
    <property type="evidence" value="ECO:0007669"/>
    <property type="project" value="UniProtKB-UniRule"/>
</dbReference>
<keyword evidence="12" id="KW-1185">Reference proteome</keyword>
<dbReference type="PANTHER" id="PTHR33695:SF1">
    <property type="entry name" value="LIPOPROTEIN SIGNAL PEPTIDASE"/>
    <property type="match status" value="1"/>
</dbReference>
<dbReference type="Proteomes" id="UP000316095">
    <property type="component" value="Unassembled WGS sequence"/>
</dbReference>
<evidence type="ECO:0000256" key="5">
    <source>
        <dbReference type="ARBA" id="ARBA00022750"/>
    </source>
</evidence>
<protein>
    <recommendedName>
        <fullName evidence="9">Lipoprotein signal peptidase</fullName>
        <ecNumber evidence="9">3.4.23.36</ecNumber>
    </recommendedName>
    <alternativeName>
        <fullName evidence="9">Prolipoprotein signal peptidase</fullName>
    </alternativeName>
    <alternativeName>
        <fullName evidence="9">Signal peptidase II</fullName>
        <shortName evidence="9">SPase II</shortName>
    </alternativeName>
</protein>
<dbReference type="AlphaFoldDB" id="A0A5C5XNT7"/>
<proteinExistence type="inferred from homology"/>
<dbReference type="PROSITE" id="PS00855">
    <property type="entry name" value="SPASE_II"/>
    <property type="match status" value="1"/>
</dbReference>
<evidence type="ECO:0000256" key="2">
    <source>
        <dbReference type="ARBA" id="ARBA00022475"/>
    </source>
</evidence>
<evidence type="ECO:0000256" key="8">
    <source>
        <dbReference type="ARBA" id="ARBA00023136"/>
    </source>
</evidence>
<comment type="caution">
    <text evidence="11">The sequence shown here is derived from an EMBL/GenBank/DDBJ whole genome shotgun (WGS) entry which is preliminary data.</text>
</comment>
<name>A0A5C5XNT7_9PLAN</name>
<dbReference type="EC" id="3.4.23.36" evidence="9"/>
<dbReference type="PRINTS" id="PR00781">
    <property type="entry name" value="LIPOSIGPTASE"/>
</dbReference>
<keyword evidence="4 9" id="KW-0812">Transmembrane</keyword>
<evidence type="ECO:0000256" key="4">
    <source>
        <dbReference type="ARBA" id="ARBA00022692"/>
    </source>
</evidence>
<keyword evidence="8 9" id="KW-0472">Membrane</keyword>
<accession>A0A5C5XNT7</accession>
<dbReference type="InterPro" id="IPR001872">
    <property type="entry name" value="Peptidase_A8"/>
</dbReference>
<evidence type="ECO:0000313" key="11">
    <source>
        <dbReference type="EMBL" id="TWT63432.1"/>
    </source>
</evidence>
<organism evidence="11 12">
    <name type="scientific">Rubinisphaera italica</name>
    <dbReference type="NCBI Taxonomy" id="2527969"/>
    <lineage>
        <taxon>Bacteria</taxon>
        <taxon>Pseudomonadati</taxon>
        <taxon>Planctomycetota</taxon>
        <taxon>Planctomycetia</taxon>
        <taxon>Planctomycetales</taxon>
        <taxon>Planctomycetaceae</taxon>
        <taxon>Rubinisphaera</taxon>
    </lineage>
</organism>
<dbReference type="PANTHER" id="PTHR33695">
    <property type="entry name" value="LIPOPROTEIN SIGNAL PEPTIDASE"/>
    <property type="match status" value="1"/>
</dbReference>
<comment type="subcellular location">
    <subcellularLocation>
        <location evidence="9">Cell membrane</location>
        <topology evidence="9">Multi-pass membrane protein</topology>
    </subcellularLocation>
</comment>
<gene>
    <name evidence="11" type="primary">lspA_2</name>
    <name evidence="9" type="synonym">lspA</name>
    <name evidence="11" type="ORF">Pan54_41850</name>
</gene>
<comment type="pathway">
    <text evidence="9">Protein modification; lipoprotein biosynthesis (signal peptide cleavage).</text>
</comment>
<evidence type="ECO:0000256" key="9">
    <source>
        <dbReference type="HAMAP-Rule" id="MF_00161"/>
    </source>
</evidence>
<dbReference type="RefSeq" id="WP_146505178.1">
    <property type="nucleotide sequence ID" value="NZ_SJPG01000001.1"/>
</dbReference>
<feature type="transmembrane region" description="Helical" evidence="9">
    <location>
        <begin position="93"/>
        <end position="114"/>
    </location>
</feature>
<evidence type="ECO:0000256" key="7">
    <source>
        <dbReference type="ARBA" id="ARBA00022989"/>
    </source>
</evidence>
<feature type="transmembrane region" description="Helical" evidence="9">
    <location>
        <begin position="121"/>
        <end position="139"/>
    </location>
</feature>
<comment type="catalytic activity">
    <reaction evidence="9">
        <text>Release of signal peptides from bacterial membrane prolipoproteins. Hydrolyzes -Xaa-Yaa-Zaa-|-(S,diacylglyceryl)Cys-, in which Xaa is hydrophobic (preferably Leu), and Yaa (Ala or Ser) and Zaa (Gly or Ala) have small, neutral side chains.</text>
        <dbReference type="EC" id="3.4.23.36"/>
    </reaction>
</comment>
<dbReference type="EMBL" id="SJPG01000001">
    <property type="protein sequence ID" value="TWT63432.1"/>
    <property type="molecule type" value="Genomic_DNA"/>
</dbReference>
<keyword evidence="7 9" id="KW-1133">Transmembrane helix</keyword>
<comment type="similarity">
    <text evidence="1 9 10">Belongs to the peptidase A8 family.</text>
</comment>
<feature type="transmembrane region" description="Helical" evidence="9">
    <location>
        <begin position="30"/>
        <end position="46"/>
    </location>
</feature>
<dbReference type="GO" id="GO:0005886">
    <property type="term" value="C:plasma membrane"/>
    <property type="evidence" value="ECO:0007669"/>
    <property type="project" value="UniProtKB-SubCell"/>
</dbReference>
<dbReference type="GO" id="GO:0006508">
    <property type="term" value="P:proteolysis"/>
    <property type="evidence" value="ECO:0007669"/>
    <property type="project" value="UniProtKB-KW"/>
</dbReference>
<feature type="active site" evidence="9">
    <location>
        <position position="177"/>
    </location>
</feature>
<feature type="active site" evidence="9">
    <location>
        <position position="159"/>
    </location>
</feature>